<dbReference type="PANTHER" id="PTHR33164:SF64">
    <property type="entry name" value="TRANSCRIPTIONAL REGULATOR SLYA"/>
    <property type="match status" value="1"/>
</dbReference>
<dbReference type="Proteomes" id="UP001049518">
    <property type="component" value="Chromosome"/>
</dbReference>
<sequence>MEAISTESRERDLSQLLALAERRVVARLNEVLDTAGCGVDEWRVLSLLADGRGHAMTEIAEYAMLPAPTLTKLIDRMVSANRVHRRVDDADRRRVLVLLTPRGRETHETLSGAVQAEWDRLGATVGRDDLALLTALLTRIAGRLA</sequence>
<dbReference type="InterPro" id="IPR000835">
    <property type="entry name" value="HTH_MarR-typ"/>
</dbReference>
<keyword evidence="6" id="KW-1185">Reference proteome</keyword>
<evidence type="ECO:0000313" key="6">
    <source>
        <dbReference type="Proteomes" id="UP001049518"/>
    </source>
</evidence>
<evidence type="ECO:0000256" key="3">
    <source>
        <dbReference type="ARBA" id="ARBA00023163"/>
    </source>
</evidence>
<feature type="domain" description="HTH marR-type" evidence="4">
    <location>
        <begin position="10"/>
        <end position="142"/>
    </location>
</feature>
<dbReference type="InterPro" id="IPR036388">
    <property type="entry name" value="WH-like_DNA-bd_sf"/>
</dbReference>
<dbReference type="PROSITE" id="PS50995">
    <property type="entry name" value="HTH_MARR_2"/>
    <property type="match status" value="1"/>
</dbReference>
<protein>
    <submittedName>
        <fullName evidence="5">MarR family transcriptional regulator</fullName>
    </submittedName>
</protein>
<dbReference type="PANTHER" id="PTHR33164">
    <property type="entry name" value="TRANSCRIPTIONAL REGULATOR, MARR FAMILY"/>
    <property type="match status" value="1"/>
</dbReference>
<dbReference type="SMART" id="SM00347">
    <property type="entry name" value="HTH_MARR"/>
    <property type="match status" value="1"/>
</dbReference>
<proteinExistence type="predicted"/>
<evidence type="ECO:0000256" key="2">
    <source>
        <dbReference type="ARBA" id="ARBA00023125"/>
    </source>
</evidence>
<dbReference type="SUPFAM" id="SSF46785">
    <property type="entry name" value="Winged helix' DNA-binding domain"/>
    <property type="match status" value="1"/>
</dbReference>
<evidence type="ECO:0000313" key="5">
    <source>
        <dbReference type="EMBL" id="QXJ25361.1"/>
    </source>
</evidence>
<evidence type="ECO:0000259" key="4">
    <source>
        <dbReference type="PROSITE" id="PS50995"/>
    </source>
</evidence>
<accession>A0ABX8R466</accession>
<dbReference type="Pfam" id="PF12802">
    <property type="entry name" value="MarR_2"/>
    <property type="match status" value="1"/>
</dbReference>
<keyword evidence="3" id="KW-0804">Transcription</keyword>
<gene>
    <name evidence="5" type="ORF">AGRA3207_006845</name>
</gene>
<keyword evidence="2" id="KW-0238">DNA-binding</keyword>
<evidence type="ECO:0000256" key="1">
    <source>
        <dbReference type="ARBA" id="ARBA00023015"/>
    </source>
</evidence>
<reference evidence="5" key="1">
    <citation type="submission" date="2020-07" db="EMBL/GenBank/DDBJ databases">
        <authorList>
            <person name="Tarantini F.S."/>
            <person name="Hong K.W."/>
            <person name="Chan K.G."/>
        </authorList>
    </citation>
    <scope>NUCLEOTIDE SEQUENCE</scope>
    <source>
        <strain evidence="5">32-07</strain>
    </source>
</reference>
<dbReference type="InterPro" id="IPR039422">
    <property type="entry name" value="MarR/SlyA-like"/>
</dbReference>
<dbReference type="Gene3D" id="1.10.10.10">
    <property type="entry name" value="Winged helix-like DNA-binding domain superfamily/Winged helix DNA-binding domain"/>
    <property type="match status" value="1"/>
</dbReference>
<dbReference type="EMBL" id="CP059572">
    <property type="protein sequence ID" value="QXJ25361.1"/>
    <property type="molecule type" value="Genomic_DNA"/>
</dbReference>
<name>A0ABX8R466_9ACTN</name>
<dbReference type="InterPro" id="IPR036390">
    <property type="entry name" value="WH_DNA-bd_sf"/>
</dbReference>
<organism evidence="5 6">
    <name type="scientific">Actinomadura graeca</name>
    <dbReference type="NCBI Taxonomy" id="2750812"/>
    <lineage>
        <taxon>Bacteria</taxon>
        <taxon>Bacillati</taxon>
        <taxon>Actinomycetota</taxon>
        <taxon>Actinomycetes</taxon>
        <taxon>Streptosporangiales</taxon>
        <taxon>Thermomonosporaceae</taxon>
        <taxon>Actinomadura</taxon>
    </lineage>
</organism>
<keyword evidence="1" id="KW-0805">Transcription regulation</keyword>